<evidence type="ECO:0000313" key="1">
    <source>
        <dbReference type="EMBL" id="JAH10151.1"/>
    </source>
</evidence>
<name>A0A0E9PZS5_ANGAN</name>
<protein>
    <submittedName>
        <fullName evidence="1">Uncharacterized protein</fullName>
    </submittedName>
</protein>
<organism evidence="1">
    <name type="scientific">Anguilla anguilla</name>
    <name type="common">European freshwater eel</name>
    <name type="synonym">Muraena anguilla</name>
    <dbReference type="NCBI Taxonomy" id="7936"/>
    <lineage>
        <taxon>Eukaryota</taxon>
        <taxon>Metazoa</taxon>
        <taxon>Chordata</taxon>
        <taxon>Craniata</taxon>
        <taxon>Vertebrata</taxon>
        <taxon>Euteleostomi</taxon>
        <taxon>Actinopterygii</taxon>
        <taxon>Neopterygii</taxon>
        <taxon>Teleostei</taxon>
        <taxon>Anguilliformes</taxon>
        <taxon>Anguillidae</taxon>
        <taxon>Anguilla</taxon>
    </lineage>
</organism>
<dbReference type="AlphaFoldDB" id="A0A0E9PZS5"/>
<accession>A0A0E9PZS5</accession>
<dbReference type="EMBL" id="GBXM01098426">
    <property type="protein sequence ID" value="JAH10151.1"/>
    <property type="molecule type" value="Transcribed_RNA"/>
</dbReference>
<sequence>MTCCTKSIPSVGARRVLKHRKTHKTADSDVGTLYQEVSSRLNLSKQSLGEAGLKVDIHGAVRRLNLNKLGGIMGKKVCETWYI</sequence>
<reference evidence="1" key="1">
    <citation type="submission" date="2014-11" db="EMBL/GenBank/DDBJ databases">
        <authorList>
            <person name="Amaro Gonzalez C."/>
        </authorList>
    </citation>
    <scope>NUCLEOTIDE SEQUENCE</scope>
</reference>
<reference evidence="1" key="2">
    <citation type="journal article" date="2015" name="Fish Shellfish Immunol.">
        <title>Early steps in the European eel (Anguilla anguilla)-Vibrio vulnificus interaction in the gills: Role of the RtxA13 toxin.</title>
        <authorList>
            <person name="Callol A."/>
            <person name="Pajuelo D."/>
            <person name="Ebbesson L."/>
            <person name="Teles M."/>
            <person name="MacKenzie S."/>
            <person name="Amaro C."/>
        </authorList>
    </citation>
    <scope>NUCLEOTIDE SEQUENCE</scope>
</reference>
<proteinExistence type="predicted"/>